<organism evidence="4 5">
    <name type="scientific">Nocardioides zeae</name>
    <dbReference type="NCBI Taxonomy" id="1457234"/>
    <lineage>
        <taxon>Bacteria</taxon>
        <taxon>Bacillati</taxon>
        <taxon>Actinomycetota</taxon>
        <taxon>Actinomycetes</taxon>
        <taxon>Propionibacteriales</taxon>
        <taxon>Nocardioidaceae</taxon>
        <taxon>Nocardioides</taxon>
    </lineage>
</organism>
<evidence type="ECO:0000313" key="5">
    <source>
        <dbReference type="Proteomes" id="UP000468687"/>
    </source>
</evidence>
<dbReference type="Pfam" id="PF00498">
    <property type="entry name" value="FHA"/>
    <property type="match status" value="1"/>
</dbReference>
<feature type="compositionally biased region" description="Low complexity" evidence="2">
    <location>
        <begin position="137"/>
        <end position="147"/>
    </location>
</feature>
<dbReference type="Gene3D" id="2.60.200.20">
    <property type="match status" value="1"/>
</dbReference>
<keyword evidence="5" id="KW-1185">Reference proteome</keyword>
<protein>
    <submittedName>
        <fullName evidence="4">FHA domain-containing protein</fullName>
    </submittedName>
</protein>
<dbReference type="PROSITE" id="PS50006">
    <property type="entry name" value="FHA_DOMAIN"/>
    <property type="match status" value="1"/>
</dbReference>
<name>A0A6P0HMB0_9ACTN</name>
<proteinExistence type="predicted"/>
<keyword evidence="1" id="KW-0597">Phosphoprotein</keyword>
<comment type="caution">
    <text evidence="4">The sequence shown here is derived from an EMBL/GenBank/DDBJ whole genome shotgun (WGS) entry which is preliminary data.</text>
</comment>
<dbReference type="AlphaFoldDB" id="A0A6P0HMB0"/>
<dbReference type="CDD" id="cd00060">
    <property type="entry name" value="FHA"/>
    <property type="match status" value="1"/>
</dbReference>
<feature type="region of interest" description="Disordered" evidence="2">
    <location>
        <begin position="212"/>
        <end position="233"/>
    </location>
</feature>
<feature type="region of interest" description="Disordered" evidence="2">
    <location>
        <begin position="137"/>
        <end position="157"/>
    </location>
</feature>
<dbReference type="RefSeq" id="WP_163772959.1">
    <property type="nucleotide sequence ID" value="NZ_JAAGXA010000009.1"/>
</dbReference>
<gene>
    <name evidence="4" type="ORF">G3T38_14190</name>
</gene>
<evidence type="ECO:0000256" key="1">
    <source>
        <dbReference type="ARBA" id="ARBA00022553"/>
    </source>
</evidence>
<dbReference type="Proteomes" id="UP000468687">
    <property type="component" value="Unassembled WGS sequence"/>
</dbReference>
<feature type="domain" description="FHA" evidence="3">
    <location>
        <begin position="292"/>
        <end position="351"/>
    </location>
</feature>
<reference evidence="4 5" key="1">
    <citation type="journal article" date="2014" name="Int. J. Syst. Evol. Microbiol.">
        <title>Nocardioides zeae sp. nov., isolated from the stem of Zea mays.</title>
        <authorList>
            <person name="Glaeser S.P."/>
            <person name="McInroy J.A."/>
            <person name="Busse H.J."/>
            <person name="Kampfer P."/>
        </authorList>
    </citation>
    <scope>NUCLEOTIDE SEQUENCE [LARGE SCALE GENOMIC DNA]</scope>
    <source>
        <strain evidence="4 5">JCM 30728</strain>
    </source>
</reference>
<sequence>MHGTTDDGGRGHAPYLCVPGPGLGLAWPRGVALLDPGVDTDLAVRLWHLMAEGGDVTSFAQHLGAGRPADRLPGFALAVAADAPAERAAVDVHLAARGRYVASASAETDQSVAGADAVRWNERAVVAATRFTVRAVGDPTSGATADATTDDRSDPSPAVVPTAALPLVGGVLPAQRLQTAGWLRARPEPRAPGARATPTAYVAVTDTLLRPAGPSVGVPRSRPVPPARPAPRAPRAVVPGLLCAAGHANPPTAPRCGRCTETLTGPPTAVPRPALGQLVVSTGEVVDLVEDTVVGRAPRPERPDAAPAGRLVVLPEAHVSAVHLELRLQDWSVLAVDRRSTNGTYLHRRGRPPERLTETPRELVPGDVLDLGHGAHLTFRAPPA</sequence>
<dbReference type="SUPFAM" id="SSF49879">
    <property type="entry name" value="SMAD/FHA domain"/>
    <property type="match status" value="1"/>
</dbReference>
<dbReference type="EMBL" id="JAAGXA010000009">
    <property type="protein sequence ID" value="NEN79430.1"/>
    <property type="molecule type" value="Genomic_DNA"/>
</dbReference>
<accession>A0A6P0HMB0</accession>
<evidence type="ECO:0000256" key="2">
    <source>
        <dbReference type="SAM" id="MobiDB-lite"/>
    </source>
</evidence>
<dbReference type="InterPro" id="IPR008984">
    <property type="entry name" value="SMAD_FHA_dom_sf"/>
</dbReference>
<feature type="compositionally biased region" description="Pro residues" evidence="2">
    <location>
        <begin position="222"/>
        <end position="232"/>
    </location>
</feature>
<dbReference type="InterPro" id="IPR000253">
    <property type="entry name" value="FHA_dom"/>
</dbReference>
<evidence type="ECO:0000259" key="3">
    <source>
        <dbReference type="PROSITE" id="PS50006"/>
    </source>
</evidence>
<evidence type="ECO:0000313" key="4">
    <source>
        <dbReference type="EMBL" id="NEN79430.1"/>
    </source>
</evidence>